<dbReference type="GO" id="GO:0016020">
    <property type="term" value="C:membrane"/>
    <property type="evidence" value="ECO:0007669"/>
    <property type="project" value="UniProtKB-SubCell"/>
</dbReference>
<evidence type="ECO:0000256" key="5">
    <source>
        <dbReference type="SAM" id="Phobius"/>
    </source>
</evidence>
<proteinExistence type="predicted"/>
<accession>K8PJL5</accession>
<keyword evidence="4 5" id="KW-0472">Membrane</keyword>
<comment type="caution">
    <text evidence="7">The sequence shown here is derived from an EMBL/GenBank/DDBJ whole genome shotgun (WGS) entry which is preliminary data.</text>
</comment>
<dbReference type="Proteomes" id="UP000001096">
    <property type="component" value="Unassembled WGS sequence"/>
</dbReference>
<feature type="transmembrane region" description="Helical" evidence="5">
    <location>
        <begin position="133"/>
        <end position="150"/>
    </location>
</feature>
<feature type="transmembrane region" description="Helical" evidence="5">
    <location>
        <begin position="104"/>
        <end position="126"/>
    </location>
</feature>
<dbReference type="PANTHER" id="PTHR32322">
    <property type="entry name" value="INNER MEMBRANE TRANSPORTER"/>
    <property type="match status" value="1"/>
</dbReference>
<feature type="domain" description="EamA" evidence="6">
    <location>
        <begin position="25"/>
        <end position="150"/>
    </location>
</feature>
<evidence type="ECO:0000256" key="3">
    <source>
        <dbReference type="ARBA" id="ARBA00022989"/>
    </source>
</evidence>
<evidence type="ECO:0000313" key="8">
    <source>
        <dbReference type="Proteomes" id="UP000001096"/>
    </source>
</evidence>
<feature type="transmembrane region" description="Helical" evidence="5">
    <location>
        <begin position="225"/>
        <end position="250"/>
    </location>
</feature>
<evidence type="ECO:0000256" key="1">
    <source>
        <dbReference type="ARBA" id="ARBA00004141"/>
    </source>
</evidence>
<dbReference type="HOGENOM" id="CLU_033863_5_2_5"/>
<feature type="transmembrane region" description="Helical" evidence="5">
    <location>
        <begin position="257"/>
        <end position="276"/>
    </location>
</feature>
<evidence type="ECO:0000256" key="4">
    <source>
        <dbReference type="ARBA" id="ARBA00023136"/>
    </source>
</evidence>
<dbReference type="PATRIC" id="fig|883078.3.peg.1723"/>
<protein>
    <recommendedName>
        <fullName evidence="6">EamA domain-containing protein</fullName>
    </recommendedName>
</protein>
<dbReference type="AlphaFoldDB" id="K8PJL5"/>
<dbReference type="SUPFAM" id="SSF103481">
    <property type="entry name" value="Multidrug resistance efflux transporter EmrE"/>
    <property type="match status" value="2"/>
</dbReference>
<evidence type="ECO:0000259" key="6">
    <source>
        <dbReference type="Pfam" id="PF00892"/>
    </source>
</evidence>
<feature type="transmembrane region" description="Helical" evidence="5">
    <location>
        <begin position="23"/>
        <end position="41"/>
    </location>
</feature>
<dbReference type="InterPro" id="IPR037185">
    <property type="entry name" value="EmrE-like"/>
</dbReference>
<gene>
    <name evidence="7" type="ORF">HMPREF9695_01681</name>
</gene>
<feature type="domain" description="EamA" evidence="6">
    <location>
        <begin position="163"/>
        <end position="297"/>
    </location>
</feature>
<comment type="subcellular location">
    <subcellularLocation>
        <location evidence="1">Membrane</location>
        <topology evidence="1">Multi-pass membrane protein</topology>
    </subcellularLocation>
</comment>
<keyword evidence="2 5" id="KW-0812">Transmembrane</keyword>
<dbReference type="InterPro" id="IPR050638">
    <property type="entry name" value="AA-Vitamin_Transporters"/>
</dbReference>
<dbReference type="InterPro" id="IPR000620">
    <property type="entry name" value="EamA_dom"/>
</dbReference>
<feature type="transmembrane region" description="Helical" evidence="5">
    <location>
        <begin position="47"/>
        <end position="67"/>
    </location>
</feature>
<feature type="transmembrane region" description="Helical" evidence="5">
    <location>
        <begin position="162"/>
        <end position="183"/>
    </location>
</feature>
<dbReference type="PANTHER" id="PTHR32322:SF9">
    <property type="entry name" value="AMINO-ACID METABOLITE EFFLUX PUMP-RELATED"/>
    <property type="match status" value="1"/>
</dbReference>
<evidence type="ECO:0000256" key="2">
    <source>
        <dbReference type="ARBA" id="ARBA00022692"/>
    </source>
</evidence>
<evidence type="ECO:0000313" key="7">
    <source>
        <dbReference type="EMBL" id="EKS39720.1"/>
    </source>
</evidence>
<feature type="transmembrane region" description="Helical" evidence="5">
    <location>
        <begin position="282"/>
        <end position="298"/>
    </location>
</feature>
<keyword evidence="8" id="KW-1185">Reference proteome</keyword>
<dbReference type="EMBL" id="AGWX01000002">
    <property type="protein sequence ID" value="EKS39720.1"/>
    <property type="molecule type" value="Genomic_DNA"/>
</dbReference>
<keyword evidence="3 5" id="KW-1133">Transmembrane helix</keyword>
<dbReference type="Pfam" id="PF00892">
    <property type="entry name" value="EamA"/>
    <property type="match status" value="2"/>
</dbReference>
<organism evidence="7 8">
    <name type="scientific">Afipia broomeae ATCC 49717</name>
    <dbReference type="NCBI Taxonomy" id="883078"/>
    <lineage>
        <taxon>Bacteria</taxon>
        <taxon>Pseudomonadati</taxon>
        <taxon>Pseudomonadota</taxon>
        <taxon>Alphaproteobacteria</taxon>
        <taxon>Hyphomicrobiales</taxon>
        <taxon>Nitrobacteraceae</taxon>
        <taxon>Afipia</taxon>
    </lineage>
</organism>
<sequence>MAVVQERLPETELRMDERDWSRLVFLSVLWGGTFFFTGVALKELPPLTLVFLRLSIAALILLPMLWINRIPFPVGIAGWRPYAIMALINNVMPFSLIVMGQTYIPGGTASVVNATTPVFTVLVAAAFGEEKLILRRVAGVLLGLCGVVILKGYDFDLGSRQSIGIALCLGATICFGFSALWATRKLAGSPPIGTAAFQLISASVMMLVLAAVFDRPWQLQVPGHVTWLAVLGLASLSTALAFIIFFQIVIRSGASNVMLVTLLVPVSAILLGYFILDERIEGREIIGALVIGSALLVMDGRVFRLFSRSGVGT</sequence>
<name>K8PJL5_9BRAD</name>
<dbReference type="eggNOG" id="COG0697">
    <property type="taxonomic scope" value="Bacteria"/>
</dbReference>
<feature type="transmembrane region" description="Helical" evidence="5">
    <location>
        <begin position="79"/>
        <end position="98"/>
    </location>
</feature>
<feature type="transmembrane region" description="Helical" evidence="5">
    <location>
        <begin position="195"/>
        <end position="213"/>
    </location>
</feature>
<reference evidence="7 8" key="1">
    <citation type="submission" date="2012-04" db="EMBL/GenBank/DDBJ databases">
        <title>The Genome Sequence of Afipia broomeae ATCC 49717.</title>
        <authorList>
            <consortium name="The Broad Institute Genome Sequencing Platform"/>
            <person name="Earl A."/>
            <person name="Ward D."/>
            <person name="Feldgarden M."/>
            <person name="Gevers D."/>
            <person name="Huys G."/>
            <person name="Walker B."/>
            <person name="Young S.K."/>
            <person name="Zeng Q."/>
            <person name="Gargeya S."/>
            <person name="Fitzgerald M."/>
            <person name="Haas B."/>
            <person name="Abouelleil A."/>
            <person name="Alvarado L."/>
            <person name="Arachchi H.M."/>
            <person name="Berlin A."/>
            <person name="Chapman S.B."/>
            <person name="Goldberg J."/>
            <person name="Griggs A."/>
            <person name="Gujja S."/>
            <person name="Hansen M."/>
            <person name="Howarth C."/>
            <person name="Imamovic A."/>
            <person name="Larimer J."/>
            <person name="McCowen C."/>
            <person name="Montmayeur A."/>
            <person name="Murphy C."/>
            <person name="Neiman D."/>
            <person name="Pearson M."/>
            <person name="Priest M."/>
            <person name="Roberts A."/>
            <person name="Saif S."/>
            <person name="Shea T."/>
            <person name="Sisk P."/>
            <person name="Sykes S."/>
            <person name="Wortman J."/>
            <person name="Nusbaum C."/>
            <person name="Birren B."/>
        </authorList>
    </citation>
    <scope>NUCLEOTIDE SEQUENCE [LARGE SCALE GENOMIC DNA]</scope>
    <source>
        <strain evidence="7 8">ATCC 49717</strain>
    </source>
</reference>